<reference evidence="1" key="1">
    <citation type="submission" date="2020-04" db="EMBL/GenBank/DDBJ databases">
        <authorList>
            <person name="Alioto T."/>
            <person name="Alioto T."/>
            <person name="Gomez Garrido J."/>
        </authorList>
    </citation>
    <scope>NUCLEOTIDE SEQUENCE</scope>
    <source>
        <strain evidence="1">A484AB</strain>
    </source>
</reference>
<dbReference type="Proteomes" id="UP001152795">
    <property type="component" value="Unassembled WGS sequence"/>
</dbReference>
<comment type="caution">
    <text evidence="1">The sequence shown here is derived from an EMBL/GenBank/DDBJ whole genome shotgun (WGS) entry which is preliminary data.</text>
</comment>
<dbReference type="OrthoDB" id="9050231at2759"/>
<protein>
    <submittedName>
        <fullName evidence="1">Uncharacterized protein</fullName>
    </submittedName>
</protein>
<feature type="non-terminal residue" evidence="1">
    <location>
        <position position="1"/>
    </location>
</feature>
<organism evidence="1 2">
    <name type="scientific">Paramuricea clavata</name>
    <name type="common">Red gorgonian</name>
    <name type="synonym">Violescent sea-whip</name>
    <dbReference type="NCBI Taxonomy" id="317549"/>
    <lineage>
        <taxon>Eukaryota</taxon>
        <taxon>Metazoa</taxon>
        <taxon>Cnidaria</taxon>
        <taxon>Anthozoa</taxon>
        <taxon>Octocorallia</taxon>
        <taxon>Malacalcyonacea</taxon>
        <taxon>Plexauridae</taxon>
        <taxon>Paramuricea</taxon>
    </lineage>
</organism>
<sequence>EASQHDAIRNISSRLYDSEIAATSWSPSDEFTKILEKHFRRKLTFDQVCDILEEQAVPSVDTLVAPTLDPSMLEYVAVQNKKFIQERDKEITVIQRAMLNATGPLGTLHDQLRQDNNLKSEDLKLILEQTLCLLGSANTHLSVLRRKKVLAINKSKIELATRPLPNAKK</sequence>
<name>A0A6S7IGY2_PARCT</name>
<accession>A0A6S7IGY2</accession>
<evidence type="ECO:0000313" key="2">
    <source>
        <dbReference type="Proteomes" id="UP001152795"/>
    </source>
</evidence>
<proteinExistence type="predicted"/>
<dbReference type="EMBL" id="CACRXK020009024">
    <property type="protein sequence ID" value="CAB4016219.1"/>
    <property type="molecule type" value="Genomic_DNA"/>
</dbReference>
<keyword evidence="2" id="KW-1185">Reference proteome</keyword>
<gene>
    <name evidence="1" type="ORF">PACLA_8A051345</name>
</gene>
<evidence type="ECO:0000313" key="1">
    <source>
        <dbReference type="EMBL" id="CAB4016219.1"/>
    </source>
</evidence>
<dbReference type="AlphaFoldDB" id="A0A6S7IGY2"/>